<evidence type="ECO:0000313" key="2">
    <source>
        <dbReference type="Proteomes" id="UP000831701"/>
    </source>
</evidence>
<sequence length="723" mass="82477">MTGFLSFLRCPAVRGVILRLMWKSVDKMRLCFRKRSMFPFLGFLITFLLFFSLYMDDGYVLEAEKRQLGETLMHPANSERYVHTFRDLSNFSGTINVTYRYLAGIPLPRKKYLTIGLSSVKRKKGNYLLETIKSIFDQSSYEELKEIVVVVHLADFDLVWCENLVQEITRKFAHHIIAGTPPVEDRVRFRSKQNVDYAFLLNFCTNLSHFYMMLEDDVRCSRNFLTALKKVITSREGSYWVMLEFSKLGYIGKLYHSKDLPRLAHFLLMFYQEMPCDWLLIHFRGLLAQKDVIRFKPSLFQHMGYYSSYKGAENKLKDDDFEEDSIDIPDNPPASLYTNINVFENYDATKAYSSIVDEYFWGKPPCTGDFFVIIFNKSTKISRIKIVTGTEDRQNDILHHGALEVGQKSVETKQGRQCTSYITLGEFKGGSIEVNKVDHKIGFDIECVRIVVTASQKEWLIIRTISLWTTQPVSASFCRCCFVSAAAGMGQQLSGQAMTRLPEKLVKHAGLVRDSGYLTYEEFLARVAELNDVNIQWHSAARPSSLPDSRSTCCSRCSQEPDATALWKVAVRILCTKINKENGMVEASRIMNLYQFIQLYRDITSQATEVLAAEGATEGPSAPLPSTDSCQASMWMGRVKQLTDEEECCICMDGKADLILPCAHSFCQKCIDKWSGQSRNCPICRLQVTAANESWVMSDFPTDDDIAGYILNLADEAGHPHRP</sequence>
<dbReference type="EMBL" id="CM041536">
    <property type="protein sequence ID" value="KAI3371015.1"/>
    <property type="molecule type" value="Genomic_DNA"/>
</dbReference>
<comment type="caution">
    <text evidence="1">The sequence shown here is derived from an EMBL/GenBank/DDBJ whole genome shotgun (WGS) entry which is preliminary data.</text>
</comment>
<reference evidence="1" key="1">
    <citation type="submission" date="2022-04" db="EMBL/GenBank/DDBJ databases">
        <title>Jade perch genome.</title>
        <authorList>
            <person name="Chao B."/>
        </authorList>
    </citation>
    <scope>NUCLEOTIDE SEQUENCE</scope>
    <source>
        <strain evidence="1">CB-2022</strain>
    </source>
</reference>
<organism evidence="1 2">
    <name type="scientific">Scortum barcoo</name>
    <name type="common">barcoo grunter</name>
    <dbReference type="NCBI Taxonomy" id="214431"/>
    <lineage>
        <taxon>Eukaryota</taxon>
        <taxon>Metazoa</taxon>
        <taxon>Chordata</taxon>
        <taxon>Craniata</taxon>
        <taxon>Vertebrata</taxon>
        <taxon>Euteleostomi</taxon>
        <taxon>Actinopterygii</taxon>
        <taxon>Neopterygii</taxon>
        <taxon>Teleostei</taxon>
        <taxon>Neoteleostei</taxon>
        <taxon>Acanthomorphata</taxon>
        <taxon>Eupercaria</taxon>
        <taxon>Centrarchiformes</taxon>
        <taxon>Terapontoidei</taxon>
        <taxon>Terapontidae</taxon>
        <taxon>Scortum</taxon>
    </lineage>
</organism>
<accession>A0ACB8WSI6</accession>
<protein>
    <submittedName>
        <fullName evidence="1">Uncharacterized protein</fullName>
    </submittedName>
</protein>
<proteinExistence type="predicted"/>
<dbReference type="Proteomes" id="UP000831701">
    <property type="component" value="Chromosome 6"/>
</dbReference>
<gene>
    <name evidence="1" type="ORF">L3Q82_023665</name>
</gene>
<evidence type="ECO:0000313" key="1">
    <source>
        <dbReference type="EMBL" id="KAI3371015.1"/>
    </source>
</evidence>
<keyword evidence="2" id="KW-1185">Reference proteome</keyword>
<name>A0ACB8WSI6_9TELE</name>